<evidence type="ECO:0000313" key="1">
    <source>
        <dbReference type="EMBL" id="KIM36745.1"/>
    </source>
</evidence>
<dbReference type="EMBL" id="KN831802">
    <property type="protein sequence ID" value="KIM36745.1"/>
    <property type="molecule type" value="Genomic_DNA"/>
</dbReference>
<dbReference type="AlphaFoldDB" id="A0A0C3BJ52"/>
<dbReference type="HOGENOM" id="CLU_2073447_0_0_1"/>
<keyword evidence="2" id="KW-1185">Reference proteome</keyword>
<reference evidence="1 2" key="1">
    <citation type="submission" date="2014-04" db="EMBL/GenBank/DDBJ databases">
        <authorList>
            <consortium name="DOE Joint Genome Institute"/>
            <person name="Kuo A."/>
            <person name="Gay G."/>
            <person name="Dore J."/>
            <person name="Kohler A."/>
            <person name="Nagy L.G."/>
            <person name="Floudas D."/>
            <person name="Copeland A."/>
            <person name="Barry K.W."/>
            <person name="Cichocki N."/>
            <person name="Veneault-Fourrey C."/>
            <person name="LaButti K."/>
            <person name="Lindquist E.A."/>
            <person name="Lipzen A."/>
            <person name="Lundell T."/>
            <person name="Morin E."/>
            <person name="Murat C."/>
            <person name="Sun H."/>
            <person name="Tunlid A."/>
            <person name="Henrissat B."/>
            <person name="Grigoriev I.V."/>
            <person name="Hibbett D.S."/>
            <person name="Martin F."/>
            <person name="Nordberg H.P."/>
            <person name="Cantor M.N."/>
            <person name="Hua S.X."/>
        </authorList>
    </citation>
    <scope>NUCLEOTIDE SEQUENCE [LARGE SCALE GENOMIC DNA]</scope>
    <source>
        <strain evidence="2">h7</strain>
    </source>
</reference>
<proteinExistence type="predicted"/>
<evidence type="ECO:0000313" key="2">
    <source>
        <dbReference type="Proteomes" id="UP000053424"/>
    </source>
</evidence>
<organism evidence="1 2">
    <name type="scientific">Hebeloma cylindrosporum</name>
    <dbReference type="NCBI Taxonomy" id="76867"/>
    <lineage>
        <taxon>Eukaryota</taxon>
        <taxon>Fungi</taxon>
        <taxon>Dikarya</taxon>
        <taxon>Basidiomycota</taxon>
        <taxon>Agaricomycotina</taxon>
        <taxon>Agaricomycetes</taxon>
        <taxon>Agaricomycetidae</taxon>
        <taxon>Agaricales</taxon>
        <taxon>Agaricineae</taxon>
        <taxon>Hymenogastraceae</taxon>
        <taxon>Hebeloma</taxon>
    </lineage>
</organism>
<sequence length="118" mass="13760">MLRVSVSARRPQHVLTPYFGFREMLHVYMGQPILAPYFAFWGMLPSCSANPMRPYSETGFRVPDIDNIPPPFQVFEFALGNVVPSHRFWYYHRVNMEGTPFTSRRVLDMPLGLHRVLT</sequence>
<accession>A0A0C3BJ52</accession>
<reference evidence="2" key="2">
    <citation type="submission" date="2015-01" db="EMBL/GenBank/DDBJ databases">
        <title>Evolutionary Origins and Diversification of the Mycorrhizal Mutualists.</title>
        <authorList>
            <consortium name="DOE Joint Genome Institute"/>
            <consortium name="Mycorrhizal Genomics Consortium"/>
            <person name="Kohler A."/>
            <person name="Kuo A."/>
            <person name="Nagy L.G."/>
            <person name="Floudas D."/>
            <person name="Copeland A."/>
            <person name="Barry K.W."/>
            <person name="Cichocki N."/>
            <person name="Veneault-Fourrey C."/>
            <person name="LaButti K."/>
            <person name="Lindquist E.A."/>
            <person name="Lipzen A."/>
            <person name="Lundell T."/>
            <person name="Morin E."/>
            <person name="Murat C."/>
            <person name="Riley R."/>
            <person name="Ohm R."/>
            <person name="Sun H."/>
            <person name="Tunlid A."/>
            <person name="Henrissat B."/>
            <person name="Grigoriev I.V."/>
            <person name="Hibbett D.S."/>
            <person name="Martin F."/>
        </authorList>
    </citation>
    <scope>NUCLEOTIDE SEQUENCE [LARGE SCALE GENOMIC DNA]</scope>
    <source>
        <strain evidence="2">h7</strain>
    </source>
</reference>
<dbReference type="Proteomes" id="UP000053424">
    <property type="component" value="Unassembled WGS sequence"/>
</dbReference>
<protein>
    <submittedName>
        <fullName evidence="1">Uncharacterized protein</fullName>
    </submittedName>
</protein>
<gene>
    <name evidence="1" type="ORF">M413DRAFT_283328</name>
</gene>
<name>A0A0C3BJ52_HEBCY</name>